<keyword evidence="3" id="KW-1185">Reference proteome</keyword>
<gene>
    <name evidence="2" type="ORF">BGHDH14_bghG000636000001001</name>
</gene>
<feature type="compositionally biased region" description="Acidic residues" evidence="1">
    <location>
        <begin position="743"/>
        <end position="758"/>
    </location>
</feature>
<feature type="compositionally biased region" description="Basic and acidic residues" evidence="1">
    <location>
        <begin position="644"/>
        <end position="674"/>
    </location>
</feature>
<feature type="compositionally biased region" description="Basic and acidic residues" evidence="1">
    <location>
        <begin position="811"/>
        <end position="820"/>
    </location>
</feature>
<dbReference type="eggNOG" id="ENOG502QRPA">
    <property type="taxonomic scope" value="Eukaryota"/>
</dbReference>
<protein>
    <submittedName>
        <fullName evidence="2">Putative Bgh-specific protein</fullName>
    </submittedName>
</protein>
<feature type="compositionally biased region" description="Acidic residues" evidence="1">
    <location>
        <begin position="821"/>
        <end position="854"/>
    </location>
</feature>
<feature type="compositionally biased region" description="Pro residues" evidence="1">
    <location>
        <begin position="430"/>
        <end position="455"/>
    </location>
</feature>
<feature type="compositionally biased region" description="Low complexity" evidence="1">
    <location>
        <begin position="540"/>
        <end position="554"/>
    </location>
</feature>
<dbReference type="Proteomes" id="UP000015441">
    <property type="component" value="Unassembled WGS sequence"/>
</dbReference>
<feature type="compositionally biased region" description="Pro residues" evidence="1">
    <location>
        <begin position="402"/>
        <end position="417"/>
    </location>
</feature>
<dbReference type="AlphaFoldDB" id="N1J566"/>
<feature type="region of interest" description="Disordered" evidence="1">
    <location>
        <begin position="641"/>
        <end position="912"/>
    </location>
</feature>
<name>N1J566_BLUG1</name>
<dbReference type="STRING" id="546991.N1J566"/>
<evidence type="ECO:0000313" key="3">
    <source>
        <dbReference type="Proteomes" id="UP000015441"/>
    </source>
</evidence>
<evidence type="ECO:0000313" key="2">
    <source>
        <dbReference type="EMBL" id="CCU74810.1"/>
    </source>
</evidence>
<dbReference type="InParanoid" id="N1J566"/>
<feature type="compositionally biased region" description="Polar residues" evidence="1">
    <location>
        <begin position="1005"/>
        <end position="1038"/>
    </location>
</feature>
<dbReference type="OrthoDB" id="10482389at2759"/>
<feature type="compositionally biased region" description="Polar residues" evidence="1">
    <location>
        <begin position="963"/>
        <end position="991"/>
    </location>
</feature>
<feature type="compositionally biased region" description="Polar residues" evidence="1">
    <location>
        <begin position="379"/>
        <end position="390"/>
    </location>
</feature>
<feature type="compositionally biased region" description="Basic residues" evidence="1">
    <location>
        <begin position="555"/>
        <end position="567"/>
    </location>
</feature>
<comment type="caution">
    <text evidence="2">The sequence shown here is derived from an EMBL/GenBank/DDBJ whole genome shotgun (WGS) entry which is preliminary data.</text>
</comment>
<feature type="compositionally biased region" description="Pro residues" evidence="1">
    <location>
        <begin position="484"/>
        <end position="493"/>
    </location>
</feature>
<feature type="compositionally biased region" description="Basic residues" evidence="1">
    <location>
        <begin position="205"/>
        <end position="214"/>
    </location>
</feature>
<feature type="compositionally biased region" description="Basic residues" evidence="1">
    <location>
        <begin position="319"/>
        <end position="347"/>
    </location>
</feature>
<proteinExistence type="predicted"/>
<dbReference type="EMBL" id="CAUH01000636">
    <property type="protein sequence ID" value="CCU74810.1"/>
    <property type="molecule type" value="Genomic_DNA"/>
</dbReference>
<feature type="compositionally biased region" description="Basic and acidic residues" evidence="1">
    <location>
        <begin position="945"/>
        <end position="960"/>
    </location>
</feature>
<feature type="region of interest" description="Disordered" evidence="1">
    <location>
        <begin position="205"/>
        <end position="620"/>
    </location>
</feature>
<feature type="compositionally biased region" description="Polar residues" evidence="1">
    <location>
        <begin position="764"/>
        <end position="776"/>
    </location>
</feature>
<feature type="compositionally biased region" description="Basic and acidic residues" evidence="1">
    <location>
        <begin position="785"/>
        <end position="794"/>
    </location>
</feature>
<organism evidence="2 3">
    <name type="scientific">Blumeria graminis f. sp. hordei (strain DH14)</name>
    <name type="common">Barley powdery mildew</name>
    <name type="synonym">Oidium monilioides f. sp. hordei</name>
    <dbReference type="NCBI Taxonomy" id="546991"/>
    <lineage>
        <taxon>Eukaryota</taxon>
        <taxon>Fungi</taxon>
        <taxon>Dikarya</taxon>
        <taxon>Ascomycota</taxon>
        <taxon>Pezizomycotina</taxon>
        <taxon>Leotiomycetes</taxon>
        <taxon>Erysiphales</taxon>
        <taxon>Erysiphaceae</taxon>
        <taxon>Blumeria</taxon>
        <taxon>Blumeria hordei</taxon>
    </lineage>
</organism>
<feature type="compositionally biased region" description="Polar residues" evidence="1">
    <location>
        <begin position="461"/>
        <end position="476"/>
    </location>
</feature>
<sequence length="1047" mass="116515">MSFLTRARRLIELQIKYKIKPRKMRQCASVLKTYRAKTSSELIADYADIQTPKLVSAYMKAHQAVLQFNSSDADNSAASILVDNQCADASTSGSQVPEDVCGLPCYKPLSTHNKRETSLIENESYQNAKNDGLEELAKKISLPEETKERSAENLPDKDLIPLDLQESLSLKNTEESTQFIQARAVVSRPRTRPVKYRWKIRPKFRARTPPRKVPSRPSTKSWLPFKSNALPKTGTTRKVPNRPPSKTWLPSKTIALPKTSTTRKVETARKFRRPPNKTRRKSFLWRPKTGNEKKSSLNSPRNRPNRSLGPHGRIEKPRKTTSSRRVFKSTKPLGIRRKNKIRKKPHPKKVDQTVPDSIKPVQGASSSLHVVPSVIAQPNGGQRNPTSSDHPPNASPPNLNHAPPPPHTNPGTPPQPDAIPRNSALSNDPPSAPPPNLNHTPPPPHTHPGAPPQPDAIPRNSALSNDPPNAPLSNLNPTSLPSPQTAPPLPPQPNRMQESSNHNGGQDPPASASNNQISSHHEQDDAQSLVNSQDSRDLELIQQQNEQELNQIQPTRRRRTSRSRPTRSRAIQNHRSAVHRSPSHDEQSMEDEYLEEEGEESEGIAREMPGNRAPSNKPSKLFHMSDLVFSTINSAIPHLLGNSEMRRTRNPDMEDMGHSMMGREDDPGEMRGSPDDDNLLGNQGGPDMDLNEGMRDPRALGPQGMQPDSSRFMPDFPMDGPRPGKNIRPQSDIRSRPKIPPSDDIEQESFEENIDEPSPEPRLTRTSPNSRNTNELPKTKLASKSHSDVDDQKTENLSSIRAPNRLNGESDSNKDNKFAKDDDDDDDDNLENTYDEQDDENSEDSSEADSEADPEPGHDIRNKFNSNSNRDSKHKADSEPHHDNSNDMHIEEISNVDREIHHNPLNGTHIEGISNSTHEIKNTTHLEAHSDMSTDIHPKFNAENNHEALEKPSTDAHTEKNPIANQETNADNISDNKLISNGENPANTTRDSLSEAMDIDIEEGINSTSTSDSKSINNDRLSSKINATEVSHGNTSHNIDSKEGLGP</sequence>
<dbReference type="HOGENOM" id="CLU_291506_0_0_1"/>
<feature type="compositionally biased region" description="Polar residues" evidence="1">
    <location>
        <begin position="494"/>
        <end position="504"/>
    </location>
</feature>
<feature type="compositionally biased region" description="Basic and acidic residues" evidence="1">
    <location>
        <begin position="870"/>
        <end position="902"/>
    </location>
</feature>
<feature type="compositionally biased region" description="Basic residues" evidence="1">
    <location>
        <begin position="270"/>
        <end position="283"/>
    </location>
</feature>
<reference evidence="2 3" key="1">
    <citation type="journal article" date="2010" name="Science">
        <title>Genome expansion and gene loss in powdery mildew fungi reveal tradeoffs in extreme parasitism.</title>
        <authorList>
            <person name="Spanu P.D."/>
            <person name="Abbott J.C."/>
            <person name="Amselem J."/>
            <person name="Burgis T.A."/>
            <person name="Soanes D.M."/>
            <person name="Stueber K."/>
            <person name="Ver Loren van Themaat E."/>
            <person name="Brown J.K.M."/>
            <person name="Butcher S.A."/>
            <person name="Gurr S.J."/>
            <person name="Lebrun M.-H."/>
            <person name="Ridout C.J."/>
            <person name="Schulze-Lefert P."/>
            <person name="Talbot N.J."/>
            <person name="Ahmadinejad N."/>
            <person name="Ametz C."/>
            <person name="Barton G.R."/>
            <person name="Benjdia M."/>
            <person name="Bidzinski P."/>
            <person name="Bindschedler L.V."/>
            <person name="Both M."/>
            <person name="Brewer M.T."/>
            <person name="Cadle-Davidson L."/>
            <person name="Cadle-Davidson M.M."/>
            <person name="Collemare J."/>
            <person name="Cramer R."/>
            <person name="Frenkel O."/>
            <person name="Godfrey D."/>
            <person name="Harriman J."/>
            <person name="Hoede C."/>
            <person name="King B.C."/>
            <person name="Klages S."/>
            <person name="Kleemann J."/>
            <person name="Knoll D."/>
            <person name="Koti P.S."/>
            <person name="Kreplak J."/>
            <person name="Lopez-Ruiz F.J."/>
            <person name="Lu X."/>
            <person name="Maekawa T."/>
            <person name="Mahanil S."/>
            <person name="Micali C."/>
            <person name="Milgroom M.G."/>
            <person name="Montana G."/>
            <person name="Noir S."/>
            <person name="O'Connell R.J."/>
            <person name="Oberhaensli S."/>
            <person name="Parlange F."/>
            <person name="Pedersen C."/>
            <person name="Quesneville H."/>
            <person name="Reinhardt R."/>
            <person name="Rott M."/>
            <person name="Sacristan S."/>
            <person name="Schmidt S.M."/>
            <person name="Schoen M."/>
            <person name="Skamnioti P."/>
            <person name="Sommer H."/>
            <person name="Stephens A."/>
            <person name="Takahara H."/>
            <person name="Thordal-Christensen H."/>
            <person name="Vigouroux M."/>
            <person name="Wessling R."/>
            <person name="Wicker T."/>
            <person name="Panstruga R."/>
        </authorList>
    </citation>
    <scope>NUCLEOTIDE SEQUENCE [LARGE SCALE GENOMIC DNA]</scope>
    <source>
        <strain evidence="2">DH14</strain>
    </source>
</reference>
<accession>N1J566</accession>
<feature type="region of interest" description="Disordered" evidence="1">
    <location>
        <begin position="945"/>
        <end position="1047"/>
    </location>
</feature>
<evidence type="ECO:0000256" key="1">
    <source>
        <dbReference type="SAM" id="MobiDB-lite"/>
    </source>
</evidence>
<feature type="compositionally biased region" description="Acidic residues" evidence="1">
    <location>
        <begin position="588"/>
        <end position="602"/>
    </location>
</feature>